<evidence type="ECO:0000256" key="1">
    <source>
        <dbReference type="SAM" id="MobiDB-lite"/>
    </source>
</evidence>
<feature type="compositionally biased region" description="Low complexity" evidence="1">
    <location>
        <begin position="159"/>
        <end position="169"/>
    </location>
</feature>
<feature type="region of interest" description="Disordered" evidence="1">
    <location>
        <begin position="49"/>
        <end position="70"/>
    </location>
</feature>
<reference evidence="3" key="1">
    <citation type="submission" date="2014-09" db="EMBL/GenBank/DDBJ databases">
        <title>Genome sequence of the luminous mushroom Mycena chlorophos for searching fungal bioluminescence genes.</title>
        <authorList>
            <person name="Tanaka Y."/>
            <person name="Kasuga D."/>
            <person name="Oba Y."/>
            <person name="Hase S."/>
            <person name="Sato K."/>
            <person name="Oba Y."/>
            <person name="Sakakibara Y."/>
        </authorList>
    </citation>
    <scope>NUCLEOTIDE SEQUENCE</scope>
</reference>
<dbReference type="Proteomes" id="UP000815677">
    <property type="component" value="Unassembled WGS sequence"/>
</dbReference>
<feature type="region of interest" description="Disordered" evidence="1">
    <location>
        <begin position="236"/>
        <end position="268"/>
    </location>
</feature>
<keyword evidence="4" id="KW-1185">Reference proteome</keyword>
<feature type="region of interest" description="Disordered" evidence="1">
    <location>
        <begin position="430"/>
        <end position="458"/>
    </location>
</feature>
<feature type="compositionally biased region" description="Polar residues" evidence="1">
    <location>
        <begin position="137"/>
        <end position="150"/>
    </location>
</feature>
<evidence type="ECO:0000313" key="4">
    <source>
        <dbReference type="Proteomes" id="UP000815677"/>
    </source>
</evidence>
<proteinExistence type="predicted"/>
<dbReference type="InterPro" id="IPR041457">
    <property type="entry name" value="CxC2_KDZ-assoc"/>
</dbReference>
<feature type="region of interest" description="Disordered" evidence="1">
    <location>
        <begin position="1376"/>
        <end position="1395"/>
    </location>
</feature>
<evidence type="ECO:0000259" key="2">
    <source>
        <dbReference type="Pfam" id="PF18803"/>
    </source>
</evidence>
<evidence type="ECO:0000313" key="3">
    <source>
        <dbReference type="EMBL" id="GAT42372.1"/>
    </source>
</evidence>
<feature type="compositionally biased region" description="Gly residues" evidence="1">
    <location>
        <begin position="239"/>
        <end position="249"/>
    </location>
</feature>
<accession>A0ABQ0KUS6</accession>
<dbReference type="Pfam" id="PF18803">
    <property type="entry name" value="CxC2"/>
    <property type="match status" value="1"/>
</dbReference>
<dbReference type="InterPro" id="IPR040521">
    <property type="entry name" value="KDZ"/>
</dbReference>
<feature type="region of interest" description="Disordered" evidence="1">
    <location>
        <begin position="126"/>
        <end position="222"/>
    </location>
</feature>
<feature type="compositionally biased region" description="Basic and acidic residues" evidence="1">
    <location>
        <begin position="256"/>
        <end position="266"/>
    </location>
</feature>
<feature type="non-terminal residue" evidence="3">
    <location>
        <position position="1438"/>
    </location>
</feature>
<name>A0ABQ0KUS6_MYCCL</name>
<organism evidence="3 4">
    <name type="scientific">Mycena chlorophos</name>
    <name type="common">Agaric fungus</name>
    <name type="synonym">Agaricus chlorophos</name>
    <dbReference type="NCBI Taxonomy" id="658473"/>
    <lineage>
        <taxon>Eukaryota</taxon>
        <taxon>Fungi</taxon>
        <taxon>Dikarya</taxon>
        <taxon>Basidiomycota</taxon>
        <taxon>Agaricomycotina</taxon>
        <taxon>Agaricomycetes</taxon>
        <taxon>Agaricomycetidae</taxon>
        <taxon>Agaricales</taxon>
        <taxon>Marasmiineae</taxon>
        <taxon>Mycenaceae</taxon>
        <taxon>Mycena</taxon>
    </lineage>
</organism>
<gene>
    <name evidence="3" type="ORF">MCHLO_00087</name>
</gene>
<dbReference type="Pfam" id="PF18758">
    <property type="entry name" value="KDZ"/>
    <property type="match status" value="1"/>
</dbReference>
<feature type="compositionally biased region" description="Low complexity" evidence="1">
    <location>
        <begin position="439"/>
        <end position="453"/>
    </location>
</feature>
<sequence>MSISGTSPKTAIPIACREQLSSVKFREMPRPKDGFADGWSTRIVVKSKPGQLPTSATDPRHHFSTSSLTGPPALAAISPSIAAVSEPPGCRCCLAPVESPRQQQPCTFADEQIGFAQPPFVLGTAASRSGEEEQAAGTHSVSHSKSTPTRNMPVAQPASVSTTPDPVDTTSRRPPRPSPSPCMDRRDYGRNEVPNGRNGNEARVREPECYSGSAPPSRPGLPLSAIERCFGIEDEWEGKGQGQGMGDGGKCGRRQKMSEIDGDARSRGRSMRCGSCMVGFASVVVDVAIRAGLLLSRGTERTEMSRAKWKELDGGHDRDLAVVQRQLPGKAGTPSASIIHHGPGSPFIPRTTTHYAIDTTPRKARTPAQLLWVYASAQMACCSEQQFVGSIIAFAASNPDYTRELVMLSLARNNCDDPIERDAFYGVEQPEPEFHKSPLGSSLGSCGSAGRRATPNSSTDWGGDISLLDVHNSPSRFGHLSIASRDFVSFVLLNVLLPPATMKRTAAVKKRAAANPQTERPSSSLLATNVASYTLRKHTDVSKTSQHYVSGPDIRHELPPIVTPMPPTHTAASVTPLEPEAAAAPAYETTEPIQRRTAALFDEFEANQGAFIQALLALHAHPQLHQPCSCGKPKHLRTVTCEDCLQGDLLCPQCWLDKHRTTPTHWALVWNKRHGFFEKTDFCRVMKNTIMYLGHNGLCCPRAAIGKEEFLQLLRAGIFPGTVKSPKTGYTLGVLELFRQLHNQGKMTPYNFAVVLQRLADPSFEDAVLDVYANFLAVTKFYQYLDLIIRRGQASAHDIETPLPSESDRPYPNRPTGFLGLICAACPERGVNMPLLVDVPQYLRHLIALHTTYDGNFKANLFYKRDDGSDRWLTDGKMYFPSQVEYAEIAKKAIVTDDDTEVPCQAHIGSIRHQGSAKYGNVAVSGVVACACDHAVVGSMVDMVKGEAFALGTYAKREHLRHINSPPHPKESQSPEVDSYDSYCSFVKRRLQRAIELFPEETWLHDLLETIEGQIPADHINGHGHDCRTVWQSVYFACRAHFHGETAEMIWAFLNGFGPSTRQMTAATRHDTINFVIDAWNQSKNLRQGTCAGRIKDLLSPSSASLLAAERLQALQLFELHMAVFEDLSRQHAEDVPAWSRLSRLPINLPGKPATSVYQHESTAVLTIESVLASLVAQERQNLAEPVPTHESPVAVWIREGMSIQREQLLVIALLQSHREHPLQDTWDTIIKLRTLLNSKLADFRERQRAIYPRLCLSGLDQDEPELTAVQLPSYRIKHKQRSAIDSNAEDDYLRNAEIKLRCSEAETGILAIQAASLALSAVKKARDLDYRGVAGKTRSARNVQKAELLKDHEITVYNHTRASLVSLGHIGEDSTAPYPPLTRRDTRRKETHLHRARGDSRLFDGSAWYLQSGTKLADIRVAQPSHESDDDEPELLA</sequence>
<feature type="domain" description="CxC2-like cysteine cluster KDZ transposase-associated" evidence="2">
    <location>
        <begin position="699"/>
        <end position="761"/>
    </location>
</feature>
<protein>
    <recommendedName>
        <fullName evidence="2">CxC2-like cysteine cluster KDZ transposase-associated domain-containing protein</fullName>
    </recommendedName>
</protein>
<dbReference type="EMBL" id="DF837826">
    <property type="protein sequence ID" value="GAT42372.1"/>
    <property type="molecule type" value="Genomic_DNA"/>
</dbReference>